<evidence type="ECO:0000313" key="2">
    <source>
        <dbReference type="EMBL" id="MDM4019413.1"/>
    </source>
</evidence>
<sequence>MNRISLFTLCLAVAAFSAFFAIVVMGIRQPGSIAGWLIESLGWFYGVTIHGTGSVALLVALAQLRRSYSPASTACLIPITFIPAFVGVIGLLHNYIYMNRVIASSPSYPKHDAFAYGHAFGLTPLLVGMCFTTVAFAILSFSLLHRSLNDER</sequence>
<feature type="transmembrane region" description="Helical" evidence="1">
    <location>
        <begin position="74"/>
        <end position="96"/>
    </location>
</feature>
<keyword evidence="3" id="KW-1185">Reference proteome</keyword>
<proteinExistence type="predicted"/>
<dbReference type="Proteomes" id="UP001239462">
    <property type="component" value="Unassembled WGS sequence"/>
</dbReference>
<organism evidence="2 3">
    <name type="scientific">Roseiconus lacunae</name>
    <dbReference type="NCBI Taxonomy" id="2605694"/>
    <lineage>
        <taxon>Bacteria</taxon>
        <taxon>Pseudomonadati</taxon>
        <taxon>Planctomycetota</taxon>
        <taxon>Planctomycetia</taxon>
        <taxon>Pirellulales</taxon>
        <taxon>Pirellulaceae</taxon>
        <taxon>Roseiconus</taxon>
    </lineage>
</organism>
<evidence type="ECO:0000256" key="1">
    <source>
        <dbReference type="SAM" id="Phobius"/>
    </source>
</evidence>
<comment type="caution">
    <text evidence="2">The sequence shown here is derived from an EMBL/GenBank/DDBJ whole genome shotgun (WGS) entry which is preliminary data.</text>
</comment>
<feature type="transmembrane region" description="Helical" evidence="1">
    <location>
        <begin position="116"/>
        <end position="144"/>
    </location>
</feature>
<dbReference type="RefSeq" id="WP_289167548.1">
    <property type="nucleotide sequence ID" value="NZ_JASZZN010000046.1"/>
</dbReference>
<keyword evidence="1" id="KW-0812">Transmembrane</keyword>
<keyword evidence="1" id="KW-1133">Transmembrane helix</keyword>
<gene>
    <name evidence="2" type="ORF">QTN89_28420</name>
</gene>
<dbReference type="EMBL" id="JASZZN010000046">
    <property type="protein sequence ID" value="MDM4019413.1"/>
    <property type="molecule type" value="Genomic_DNA"/>
</dbReference>
<keyword evidence="1" id="KW-0472">Membrane</keyword>
<name>A0ABT7PSE7_9BACT</name>
<protein>
    <submittedName>
        <fullName evidence="2">Uncharacterized protein</fullName>
    </submittedName>
</protein>
<feature type="transmembrane region" description="Helical" evidence="1">
    <location>
        <begin position="42"/>
        <end position="62"/>
    </location>
</feature>
<accession>A0ABT7PSE7</accession>
<reference evidence="2 3" key="1">
    <citation type="submission" date="2023-06" db="EMBL/GenBank/DDBJ databases">
        <title>Roseiconus lacunae JC819 isolated from Gulf of Mannar region, Tamil Nadu.</title>
        <authorList>
            <person name="Pk S."/>
            <person name="Ch S."/>
            <person name="Ch V.R."/>
        </authorList>
    </citation>
    <scope>NUCLEOTIDE SEQUENCE [LARGE SCALE GENOMIC DNA]</scope>
    <source>
        <strain evidence="2 3">JC819</strain>
    </source>
</reference>
<evidence type="ECO:0000313" key="3">
    <source>
        <dbReference type="Proteomes" id="UP001239462"/>
    </source>
</evidence>